<dbReference type="PRINTS" id="PR00119">
    <property type="entry name" value="CATATPASE"/>
</dbReference>
<gene>
    <name evidence="21" type="ORF">ACFQGP_06360</name>
</gene>
<dbReference type="InterPro" id="IPR036412">
    <property type="entry name" value="HAD-like_sf"/>
</dbReference>
<accession>A0ABW1RC17</accession>
<dbReference type="PROSITE" id="PS00154">
    <property type="entry name" value="ATPASE_E1_E2"/>
    <property type="match status" value="1"/>
</dbReference>
<keyword evidence="5 19" id="KW-1003">Cell membrane</keyword>
<evidence type="ECO:0000256" key="9">
    <source>
        <dbReference type="ARBA" id="ARBA00022741"/>
    </source>
</evidence>
<dbReference type="InterPro" id="IPR001757">
    <property type="entry name" value="P_typ_ATPase"/>
</dbReference>
<feature type="transmembrane region" description="Helical" evidence="19">
    <location>
        <begin position="327"/>
        <end position="346"/>
    </location>
</feature>
<evidence type="ECO:0000256" key="6">
    <source>
        <dbReference type="ARBA" id="ARBA00022553"/>
    </source>
</evidence>
<evidence type="ECO:0000313" key="21">
    <source>
        <dbReference type="EMBL" id="MFC6170202.1"/>
    </source>
</evidence>
<evidence type="ECO:0000256" key="16">
    <source>
        <dbReference type="ARBA" id="ARBA00023065"/>
    </source>
</evidence>
<dbReference type="InterPro" id="IPR023299">
    <property type="entry name" value="ATPase_P-typ_cyto_dom_N"/>
</dbReference>
<evidence type="ECO:0000256" key="10">
    <source>
        <dbReference type="ARBA" id="ARBA00022796"/>
    </source>
</evidence>
<dbReference type="InterPro" id="IPR027256">
    <property type="entry name" value="P-typ_ATPase_IB"/>
</dbReference>
<dbReference type="InterPro" id="IPR023298">
    <property type="entry name" value="ATPase_P-typ_TM_dom_sf"/>
</dbReference>
<keyword evidence="8 19" id="KW-0479">Metal-binding</keyword>
<organism evidence="21 22">
    <name type="scientific">Loigolactobacillus jiayinensis</name>
    <dbReference type="NCBI Taxonomy" id="2486016"/>
    <lineage>
        <taxon>Bacteria</taxon>
        <taxon>Bacillati</taxon>
        <taxon>Bacillota</taxon>
        <taxon>Bacilli</taxon>
        <taxon>Lactobacillales</taxon>
        <taxon>Lactobacillaceae</taxon>
        <taxon>Loigolactobacillus</taxon>
    </lineage>
</organism>
<keyword evidence="4" id="KW-0813">Transport</keyword>
<keyword evidence="15" id="KW-0186">Copper</keyword>
<comment type="subcellular location">
    <subcellularLocation>
        <location evidence="1">Cell membrane</location>
        <topology evidence="1">Multi-pass membrane protein</topology>
    </subcellularLocation>
</comment>
<evidence type="ECO:0000256" key="2">
    <source>
        <dbReference type="ARBA" id="ARBA00006024"/>
    </source>
</evidence>
<keyword evidence="12" id="KW-0460">Magnesium</keyword>
<name>A0ABW1RC17_9LACO</name>
<protein>
    <recommendedName>
        <fullName evidence="3">P-type Cu(+) transporter</fullName>
        <ecNumber evidence="3">7.2.2.8</ecNumber>
    </recommendedName>
</protein>
<evidence type="ECO:0000259" key="20">
    <source>
        <dbReference type="Pfam" id="PF00122"/>
    </source>
</evidence>
<keyword evidence="10" id="KW-0187">Copper transport</keyword>
<dbReference type="RefSeq" id="WP_125551583.1">
    <property type="nucleotide sequence ID" value="NZ_JBHSSL010000035.1"/>
</dbReference>
<dbReference type="Gene3D" id="3.40.1110.10">
    <property type="entry name" value="Calcium-transporting ATPase, cytoplasmic domain N"/>
    <property type="match status" value="1"/>
</dbReference>
<keyword evidence="6" id="KW-0597">Phosphoprotein</keyword>
<proteinExistence type="inferred from homology"/>
<sequence length="683" mass="72337">MAEKESMKMDHDMNDMQDMDDMSGDMMMHGGHMMHMGNLKQKFWLSLILSIPVIILSPMMGIHLPFQFTFTGSDWLVLVLATILFVYGGKPFLQGAQMELAERKPAMMTLIALGISVAYIYSLWAFVANHFLTTVPHQMDFFWELATLITIMLLGHWLEMNAISSAGSAVEKMAALLPGQAHVLQADGSVQDVALAQLQENQQVIVKAGEKIPADGQVVAGHSAVNEALVTGEAKLVEKASGATVIGGAVNGDGTLTIKVTGTGETGYLSQVTKLVQQAQQHKSQAENLADKVAGWLFYAATLIGLITFIVWLAISGLNVALERTVTVLVIACPHALGLAIPLVVARSTALGATHGLLLRNRNALEAAKQIDTVLMDKTGTLTEGNFKVNAVVAFAQQSEKQVLSLLAALEANASHPLAVGILAAAKAQKLTVPTASNVTQLSGVGLRGQVDQVDYAIVTAAYLQQQKIAYDEATYSKLAAQGNSISFLLQAQQVLGLVAQGDQIKPTAQDFIQQLKAQGIKPVMLTGDNQQAAAAVAKQLGIADFHAELLPQDKTKIVAQYQASGQRVVMVGDGVNDAPSLAAAEIGVAIGAGTDVAIDSADVVLVRSDPADILNFLNLAQRTTRKMVQNLWWGAGYNIIALPLAAGVLAPIGLILSPAVGAVLMSLSTVVVAINALTLKLK</sequence>
<evidence type="ECO:0000256" key="3">
    <source>
        <dbReference type="ARBA" id="ARBA00012517"/>
    </source>
</evidence>
<feature type="transmembrane region" description="Helical" evidence="19">
    <location>
        <begin position="632"/>
        <end position="654"/>
    </location>
</feature>
<dbReference type="Gene3D" id="2.70.150.10">
    <property type="entry name" value="Calcium-transporting ATPase, cytoplasmic transduction domain A"/>
    <property type="match status" value="1"/>
</dbReference>
<feature type="transmembrane region" description="Helical" evidence="19">
    <location>
        <begin position="141"/>
        <end position="158"/>
    </location>
</feature>
<dbReference type="InterPro" id="IPR008250">
    <property type="entry name" value="ATPase_P-typ_transduc_dom_A_sf"/>
</dbReference>
<dbReference type="NCBIfam" id="TIGR01494">
    <property type="entry name" value="ATPase_P-type"/>
    <property type="match status" value="1"/>
</dbReference>
<evidence type="ECO:0000256" key="11">
    <source>
        <dbReference type="ARBA" id="ARBA00022840"/>
    </source>
</evidence>
<dbReference type="PANTHER" id="PTHR43520:SF5">
    <property type="entry name" value="CATION-TRANSPORTING P-TYPE ATPASE-RELATED"/>
    <property type="match status" value="1"/>
</dbReference>
<dbReference type="CDD" id="cd07552">
    <property type="entry name" value="P-type_ATPase_Cu-like"/>
    <property type="match status" value="1"/>
</dbReference>
<dbReference type="InterPro" id="IPR059000">
    <property type="entry name" value="ATPase_P-type_domA"/>
</dbReference>
<keyword evidence="14 19" id="KW-1133">Transmembrane helix</keyword>
<reference evidence="22" key="1">
    <citation type="journal article" date="2019" name="Int. J. Syst. Evol. Microbiol.">
        <title>The Global Catalogue of Microorganisms (GCM) 10K type strain sequencing project: providing services to taxonomists for standard genome sequencing and annotation.</title>
        <authorList>
            <consortium name="The Broad Institute Genomics Platform"/>
            <consortium name="The Broad Institute Genome Sequencing Center for Infectious Disease"/>
            <person name="Wu L."/>
            <person name="Ma J."/>
        </authorList>
    </citation>
    <scope>NUCLEOTIDE SEQUENCE [LARGE SCALE GENOMIC DNA]</scope>
    <source>
        <strain evidence="22">CCM 8904</strain>
    </source>
</reference>
<dbReference type="Gene3D" id="3.40.50.1000">
    <property type="entry name" value="HAD superfamily/HAD-like"/>
    <property type="match status" value="1"/>
</dbReference>
<feature type="transmembrane region" description="Helical" evidence="19">
    <location>
        <begin position="43"/>
        <end position="63"/>
    </location>
</feature>
<keyword evidence="7 19" id="KW-0812">Transmembrane</keyword>
<dbReference type="PRINTS" id="PR00120">
    <property type="entry name" value="HATPASE"/>
</dbReference>
<dbReference type="Pfam" id="PF00702">
    <property type="entry name" value="Hydrolase"/>
    <property type="match status" value="1"/>
</dbReference>
<dbReference type="SUPFAM" id="SSF81653">
    <property type="entry name" value="Calcium ATPase, transduction domain A"/>
    <property type="match status" value="1"/>
</dbReference>
<feature type="transmembrane region" description="Helical" evidence="19">
    <location>
        <begin position="105"/>
        <end position="126"/>
    </location>
</feature>
<comment type="catalytic activity">
    <reaction evidence="18">
        <text>Cu(+)(in) + ATP + H2O = Cu(+)(out) + ADP + phosphate + H(+)</text>
        <dbReference type="Rhea" id="RHEA:25792"/>
        <dbReference type="ChEBI" id="CHEBI:15377"/>
        <dbReference type="ChEBI" id="CHEBI:15378"/>
        <dbReference type="ChEBI" id="CHEBI:30616"/>
        <dbReference type="ChEBI" id="CHEBI:43474"/>
        <dbReference type="ChEBI" id="CHEBI:49552"/>
        <dbReference type="ChEBI" id="CHEBI:456216"/>
        <dbReference type="EC" id="7.2.2.8"/>
    </reaction>
</comment>
<comment type="caution">
    <text evidence="21">The sequence shown here is derived from an EMBL/GenBank/DDBJ whole genome shotgun (WGS) entry which is preliminary data.</text>
</comment>
<dbReference type="SFLD" id="SFLDF00027">
    <property type="entry name" value="p-type_atpase"/>
    <property type="match status" value="1"/>
</dbReference>
<evidence type="ECO:0000256" key="13">
    <source>
        <dbReference type="ARBA" id="ARBA00022967"/>
    </source>
</evidence>
<feature type="transmembrane region" description="Helical" evidence="19">
    <location>
        <begin position="75"/>
        <end position="93"/>
    </location>
</feature>
<dbReference type="SFLD" id="SFLDG00002">
    <property type="entry name" value="C1.7:_P-type_atpase_like"/>
    <property type="match status" value="1"/>
</dbReference>
<dbReference type="SUPFAM" id="SSF56784">
    <property type="entry name" value="HAD-like"/>
    <property type="match status" value="1"/>
</dbReference>
<evidence type="ECO:0000256" key="7">
    <source>
        <dbReference type="ARBA" id="ARBA00022692"/>
    </source>
</evidence>
<dbReference type="PANTHER" id="PTHR43520">
    <property type="entry name" value="ATP7, ISOFORM B"/>
    <property type="match status" value="1"/>
</dbReference>
<evidence type="ECO:0000256" key="17">
    <source>
        <dbReference type="ARBA" id="ARBA00023136"/>
    </source>
</evidence>
<dbReference type="NCBIfam" id="TIGR01511">
    <property type="entry name" value="ATPase-IB1_Cu"/>
    <property type="match status" value="1"/>
</dbReference>
<dbReference type="EC" id="7.2.2.8" evidence="3"/>
<evidence type="ECO:0000256" key="18">
    <source>
        <dbReference type="ARBA" id="ARBA00049289"/>
    </source>
</evidence>
<keyword evidence="9 19" id="KW-0547">Nucleotide-binding</keyword>
<evidence type="ECO:0000256" key="8">
    <source>
        <dbReference type="ARBA" id="ARBA00022723"/>
    </source>
</evidence>
<dbReference type="InterPro" id="IPR023214">
    <property type="entry name" value="HAD_sf"/>
</dbReference>
<evidence type="ECO:0000256" key="19">
    <source>
        <dbReference type="RuleBase" id="RU362081"/>
    </source>
</evidence>
<evidence type="ECO:0000256" key="1">
    <source>
        <dbReference type="ARBA" id="ARBA00004651"/>
    </source>
</evidence>
<dbReference type="EMBL" id="JBHSSL010000035">
    <property type="protein sequence ID" value="MFC6170202.1"/>
    <property type="molecule type" value="Genomic_DNA"/>
</dbReference>
<comment type="similarity">
    <text evidence="2 19">Belongs to the cation transport ATPase (P-type) (TC 3.A.3) family. Type IB subfamily.</text>
</comment>
<feature type="transmembrane region" description="Helical" evidence="19">
    <location>
        <begin position="293"/>
        <end position="315"/>
    </location>
</feature>
<dbReference type="SFLD" id="SFLDS00003">
    <property type="entry name" value="Haloacid_Dehalogenase"/>
    <property type="match status" value="1"/>
</dbReference>
<dbReference type="InterPro" id="IPR018303">
    <property type="entry name" value="ATPase_P-typ_P_site"/>
</dbReference>
<evidence type="ECO:0000256" key="5">
    <source>
        <dbReference type="ARBA" id="ARBA00022475"/>
    </source>
</evidence>
<dbReference type="Pfam" id="PF00122">
    <property type="entry name" value="E1-E2_ATPase"/>
    <property type="match status" value="1"/>
</dbReference>
<dbReference type="SUPFAM" id="SSF81665">
    <property type="entry name" value="Calcium ATPase, transmembrane domain M"/>
    <property type="match status" value="1"/>
</dbReference>
<evidence type="ECO:0000256" key="12">
    <source>
        <dbReference type="ARBA" id="ARBA00022842"/>
    </source>
</evidence>
<keyword evidence="17 19" id="KW-0472">Membrane</keyword>
<feature type="domain" description="P-type ATPase A" evidence="20">
    <location>
        <begin position="176"/>
        <end position="277"/>
    </location>
</feature>
<evidence type="ECO:0000256" key="4">
    <source>
        <dbReference type="ARBA" id="ARBA00022448"/>
    </source>
</evidence>
<keyword evidence="13" id="KW-1278">Translocase</keyword>
<dbReference type="NCBIfam" id="TIGR01525">
    <property type="entry name" value="ATPase-IB_hvy"/>
    <property type="match status" value="1"/>
</dbReference>
<dbReference type="Proteomes" id="UP001596289">
    <property type="component" value="Unassembled WGS sequence"/>
</dbReference>
<evidence type="ECO:0000256" key="15">
    <source>
        <dbReference type="ARBA" id="ARBA00023008"/>
    </source>
</evidence>
<dbReference type="InterPro" id="IPR044492">
    <property type="entry name" value="P_typ_ATPase_HD_dom"/>
</dbReference>
<evidence type="ECO:0000313" key="22">
    <source>
        <dbReference type="Proteomes" id="UP001596289"/>
    </source>
</evidence>
<evidence type="ECO:0000256" key="14">
    <source>
        <dbReference type="ARBA" id="ARBA00022989"/>
    </source>
</evidence>
<keyword evidence="16" id="KW-0406">Ion transport</keyword>
<keyword evidence="22" id="KW-1185">Reference proteome</keyword>
<feature type="transmembrane region" description="Helical" evidence="19">
    <location>
        <begin position="660"/>
        <end position="680"/>
    </location>
</feature>
<keyword evidence="11 19" id="KW-0067">ATP-binding</keyword>